<feature type="transmembrane region" description="Helical" evidence="5">
    <location>
        <begin position="12"/>
        <end position="32"/>
    </location>
</feature>
<evidence type="ECO:0000256" key="1">
    <source>
        <dbReference type="ARBA" id="ARBA00004141"/>
    </source>
</evidence>
<evidence type="ECO:0000313" key="8">
    <source>
        <dbReference type="Proteomes" id="UP000587396"/>
    </source>
</evidence>
<dbReference type="RefSeq" id="WP_185904248.1">
    <property type="nucleotide sequence ID" value="NZ_JACMSE010000001.1"/>
</dbReference>
<feature type="domain" description="ABC-2 type transporter transmembrane" evidence="6">
    <location>
        <begin position="12"/>
        <end position="368"/>
    </location>
</feature>
<dbReference type="Proteomes" id="UP000587396">
    <property type="component" value="Unassembled WGS sequence"/>
</dbReference>
<sequence length="395" mass="41025">MIEKLGRKRLLMPFAALLVAGLAMTLVVYPMMNAKPRDLPLGVLSLDEGVETPQGTMDAGDEIADRIANGEAVAGAPENGAAGDGALSWTRFGNQADLDAALDAHELYAAVVIPQDFTAAQILARQAAMQADAAQTAPPASAEPIRVVVDEGKNPMAAASVESALKTMAERAGLDANVERLNSPDLGGGSLAMFVQFTVLPAFILSVACSVSLFIATRAKRGATRTRRLQAAGAQLALAVPLSCCVGFAVAGIVGGIAGLDIPVARTGLFLWLASFCLITFFVGCLDVAIPLGAFVVLACFACGLATGNLPYEFLPAFWQDWLYPWVPQRWMADGVRNLYYLDGSVWNASCPTLVVYGIAGLAALAAASLVPCENENGHAAARAAAKPALSGTSS</sequence>
<keyword evidence="4 5" id="KW-0472">Membrane</keyword>
<evidence type="ECO:0000256" key="2">
    <source>
        <dbReference type="ARBA" id="ARBA00022692"/>
    </source>
</evidence>
<feature type="transmembrane region" description="Helical" evidence="5">
    <location>
        <begin position="354"/>
        <end position="373"/>
    </location>
</feature>
<comment type="caution">
    <text evidence="7">The sequence shown here is derived from an EMBL/GenBank/DDBJ whole genome shotgun (WGS) entry which is preliminary data.</text>
</comment>
<dbReference type="InterPro" id="IPR013525">
    <property type="entry name" value="ABC2_TM"/>
</dbReference>
<dbReference type="EMBL" id="JACMSE010000001">
    <property type="protein sequence ID" value="MBC2888302.1"/>
    <property type="molecule type" value="Genomic_DNA"/>
</dbReference>
<dbReference type="PANTHER" id="PTHR43077">
    <property type="entry name" value="TRANSPORT PERMEASE YVFS-RELATED"/>
    <property type="match status" value="1"/>
</dbReference>
<dbReference type="Pfam" id="PF12698">
    <property type="entry name" value="ABC2_membrane_3"/>
    <property type="match status" value="1"/>
</dbReference>
<dbReference type="AlphaFoldDB" id="A0A842J8F7"/>
<dbReference type="GO" id="GO:0016020">
    <property type="term" value="C:membrane"/>
    <property type="evidence" value="ECO:0007669"/>
    <property type="project" value="UniProtKB-SubCell"/>
</dbReference>
<keyword evidence="2 5" id="KW-0812">Transmembrane</keyword>
<dbReference type="PANTHER" id="PTHR43077:SF5">
    <property type="entry name" value="PHAGE INFECTION PROTEIN"/>
    <property type="match status" value="1"/>
</dbReference>
<protein>
    <submittedName>
        <fullName evidence="7">ABC transporter permease</fullName>
    </submittedName>
</protein>
<organism evidence="7 8">
    <name type="scientific">Gordonibacter massiliensis</name>
    <name type="common">ex Traore et al. 2017</name>
    <dbReference type="NCBI Taxonomy" id="1841863"/>
    <lineage>
        <taxon>Bacteria</taxon>
        <taxon>Bacillati</taxon>
        <taxon>Actinomycetota</taxon>
        <taxon>Coriobacteriia</taxon>
        <taxon>Eggerthellales</taxon>
        <taxon>Eggerthellaceae</taxon>
        <taxon>Gordonibacter</taxon>
    </lineage>
</organism>
<feature type="transmembrane region" description="Helical" evidence="5">
    <location>
        <begin position="191"/>
        <end position="215"/>
    </location>
</feature>
<gene>
    <name evidence="7" type="ORF">H7313_02915</name>
</gene>
<dbReference type="InterPro" id="IPR051328">
    <property type="entry name" value="T7SS_ABC-Transporter"/>
</dbReference>
<evidence type="ECO:0000256" key="4">
    <source>
        <dbReference type="ARBA" id="ARBA00023136"/>
    </source>
</evidence>
<keyword evidence="8" id="KW-1185">Reference proteome</keyword>
<feature type="transmembrane region" description="Helical" evidence="5">
    <location>
        <begin position="269"/>
        <end position="286"/>
    </location>
</feature>
<dbReference type="GO" id="GO:0140359">
    <property type="term" value="F:ABC-type transporter activity"/>
    <property type="evidence" value="ECO:0007669"/>
    <property type="project" value="InterPro"/>
</dbReference>
<evidence type="ECO:0000256" key="5">
    <source>
        <dbReference type="SAM" id="Phobius"/>
    </source>
</evidence>
<accession>A0A842J8F7</accession>
<feature type="transmembrane region" description="Helical" evidence="5">
    <location>
        <begin position="293"/>
        <end position="312"/>
    </location>
</feature>
<proteinExistence type="predicted"/>
<feature type="transmembrane region" description="Helical" evidence="5">
    <location>
        <begin position="236"/>
        <end position="257"/>
    </location>
</feature>
<evidence type="ECO:0000256" key="3">
    <source>
        <dbReference type="ARBA" id="ARBA00022989"/>
    </source>
</evidence>
<keyword evidence="3 5" id="KW-1133">Transmembrane helix</keyword>
<name>A0A842J8F7_9ACTN</name>
<reference evidence="7 8" key="1">
    <citation type="submission" date="2020-08" db="EMBL/GenBank/DDBJ databases">
        <authorList>
            <person name="Liu C."/>
            <person name="Sun Q."/>
        </authorList>
    </citation>
    <scope>NUCLEOTIDE SEQUENCE [LARGE SCALE GENOMIC DNA]</scope>
    <source>
        <strain evidence="7 8">N22</strain>
    </source>
</reference>
<evidence type="ECO:0000313" key="7">
    <source>
        <dbReference type="EMBL" id="MBC2888302.1"/>
    </source>
</evidence>
<comment type="subcellular location">
    <subcellularLocation>
        <location evidence="1">Membrane</location>
        <topology evidence="1">Multi-pass membrane protein</topology>
    </subcellularLocation>
</comment>
<evidence type="ECO:0000259" key="6">
    <source>
        <dbReference type="Pfam" id="PF12698"/>
    </source>
</evidence>